<proteinExistence type="evidence at transcript level"/>
<protein>
    <submittedName>
        <fullName evidence="1">Predicted protein</fullName>
    </submittedName>
</protein>
<reference evidence="1" key="1">
    <citation type="journal article" date="2011" name="Plant Physiol.">
        <title>Comprehensive sequence analysis of 24,783 barley full-length cDNAs derived from 12 clone libraries.</title>
        <authorList>
            <person name="Matsumoto T."/>
            <person name="Tanaka T."/>
            <person name="Sakai H."/>
            <person name="Amano N."/>
            <person name="Kanamori H."/>
            <person name="Kurita K."/>
            <person name="Kikuta A."/>
            <person name="Kamiya K."/>
            <person name="Yamamoto M."/>
            <person name="Ikawa H."/>
            <person name="Fujii N."/>
            <person name="Hori K."/>
            <person name="Itoh T."/>
            <person name="Sato K."/>
        </authorList>
    </citation>
    <scope>NUCLEOTIDE SEQUENCE</scope>
    <source>
        <tissue evidence="1">Seed</tissue>
    </source>
</reference>
<evidence type="ECO:0000313" key="1">
    <source>
        <dbReference type="EMBL" id="BAK05901.1"/>
    </source>
</evidence>
<dbReference type="AlphaFoldDB" id="F2EEX9"/>
<organism evidence="1">
    <name type="scientific">Hordeum vulgare subsp. vulgare</name>
    <name type="common">Domesticated barley</name>
    <dbReference type="NCBI Taxonomy" id="112509"/>
    <lineage>
        <taxon>Eukaryota</taxon>
        <taxon>Viridiplantae</taxon>
        <taxon>Streptophyta</taxon>
        <taxon>Embryophyta</taxon>
        <taxon>Tracheophyta</taxon>
        <taxon>Spermatophyta</taxon>
        <taxon>Magnoliopsida</taxon>
        <taxon>Liliopsida</taxon>
        <taxon>Poales</taxon>
        <taxon>Poaceae</taxon>
        <taxon>BOP clade</taxon>
        <taxon>Pooideae</taxon>
        <taxon>Triticodae</taxon>
        <taxon>Triticeae</taxon>
        <taxon>Hordeinae</taxon>
        <taxon>Hordeum</taxon>
    </lineage>
</organism>
<accession>F2EEX9</accession>
<dbReference type="EMBL" id="AK374705">
    <property type="protein sequence ID" value="BAK05901.1"/>
    <property type="molecule type" value="mRNA"/>
</dbReference>
<sequence>MLIGCVLCGTLHQSVGRTLASASSLGLSSHHMFVGVALLWQMNLLLVSQCMPASQNPAANNTSARPNRLESSYAHAMAIPPSRWRLHVIWN</sequence>
<name>F2EEX9_HORVV</name>